<feature type="transmembrane region" description="Helical" evidence="10">
    <location>
        <begin position="246"/>
        <end position="267"/>
    </location>
</feature>
<reference evidence="11" key="1">
    <citation type="submission" date="2007-04" db="EMBL/GenBank/DDBJ databases">
        <title>Annotation of Pediculus humanus corporis strain USDA.</title>
        <authorList>
            <person name="Kirkness E."/>
            <person name="Hannick L."/>
            <person name="Hass B."/>
            <person name="Bruggner R."/>
            <person name="Lawson D."/>
            <person name="Bidwell S."/>
            <person name="Joardar V."/>
            <person name="Caler E."/>
            <person name="Walenz B."/>
            <person name="Inman J."/>
            <person name="Schobel S."/>
            <person name="Galinsky K."/>
            <person name="Amedeo P."/>
            <person name="Strausberg R."/>
        </authorList>
    </citation>
    <scope>NUCLEOTIDE SEQUENCE</scope>
    <source>
        <strain evidence="11">USDA</strain>
    </source>
</reference>
<dbReference type="EMBL" id="DS235154">
    <property type="protein sequence ID" value="EEB12655.1"/>
    <property type="molecule type" value="Genomic_DNA"/>
</dbReference>
<comment type="similarity">
    <text evidence="2 9">Belongs to the MIP/aquaporin (TC 1.A.8) family.</text>
</comment>
<feature type="transmembrane region" description="Helical" evidence="10">
    <location>
        <begin position="85"/>
        <end position="104"/>
    </location>
</feature>
<name>E0VGZ9_PEDHC</name>
<gene>
    <name evidence="12" type="primary">8240315</name>
    <name evidence="11" type="ORF">Phum_PHUM195520</name>
</gene>
<organism>
    <name type="scientific">Pediculus humanus subsp. corporis</name>
    <name type="common">Body louse</name>
    <dbReference type="NCBI Taxonomy" id="121224"/>
    <lineage>
        <taxon>Eukaryota</taxon>
        <taxon>Metazoa</taxon>
        <taxon>Ecdysozoa</taxon>
        <taxon>Arthropoda</taxon>
        <taxon>Hexapoda</taxon>
        <taxon>Insecta</taxon>
        <taxon>Pterygota</taxon>
        <taxon>Neoptera</taxon>
        <taxon>Paraneoptera</taxon>
        <taxon>Psocodea</taxon>
        <taxon>Troctomorpha</taxon>
        <taxon>Phthiraptera</taxon>
        <taxon>Anoplura</taxon>
        <taxon>Pediculidae</taxon>
        <taxon>Pediculus</taxon>
    </lineage>
</organism>
<evidence type="ECO:0000256" key="7">
    <source>
        <dbReference type="ARBA" id="ARBA00022989"/>
    </source>
</evidence>
<dbReference type="SUPFAM" id="SSF81338">
    <property type="entry name" value="Aquaporin-like"/>
    <property type="match status" value="1"/>
</dbReference>
<dbReference type="RefSeq" id="XP_002425393.1">
    <property type="nucleotide sequence ID" value="XM_002425348.1"/>
</dbReference>
<keyword evidence="7 10" id="KW-1133">Transmembrane helix</keyword>
<evidence type="ECO:0000256" key="5">
    <source>
        <dbReference type="ARBA" id="ARBA00022692"/>
    </source>
</evidence>
<dbReference type="CDD" id="cd00333">
    <property type="entry name" value="MIP"/>
    <property type="match status" value="1"/>
</dbReference>
<dbReference type="FunCoup" id="E0VGZ9">
    <property type="interactions" value="25"/>
</dbReference>
<dbReference type="EnsemblMetazoa" id="PHUM195520-RA">
    <property type="protein sequence ID" value="PHUM195520-PA"/>
    <property type="gene ID" value="PHUM195520"/>
</dbReference>
<protein>
    <submittedName>
        <fullName evidence="11 12">Aquaporin AQPAe.a, putative</fullName>
    </submittedName>
</protein>
<comment type="subunit">
    <text evidence="3">Homotetramer.</text>
</comment>
<dbReference type="GO" id="GO:0005886">
    <property type="term" value="C:plasma membrane"/>
    <property type="evidence" value="ECO:0007669"/>
    <property type="project" value="UniProtKB-ARBA"/>
</dbReference>
<dbReference type="EMBL" id="AAZO01002268">
    <property type="status" value="NOT_ANNOTATED_CDS"/>
    <property type="molecule type" value="Genomic_DNA"/>
</dbReference>
<evidence type="ECO:0000256" key="3">
    <source>
        <dbReference type="ARBA" id="ARBA00011881"/>
    </source>
</evidence>
<feature type="transmembrane region" description="Helical" evidence="10">
    <location>
        <begin position="57"/>
        <end position="79"/>
    </location>
</feature>
<feature type="transmembrane region" description="Helical" evidence="10">
    <location>
        <begin position="205"/>
        <end position="226"/>
    </location>
</feature>
<evidence type="ECO:0000313" key="12">
    <source>
        <dbReference type="EnsemblMetazoa" id="PHUM195520-PA"/>
    </source>
</evidence>
<dbReference type="STRING" id="121224.E0VGZ9"/>
<reference evidence="11" key="2">
    <citation type="submission" date="2007-04" db="EMBL/GenBank/DDBJ databases">
        <title>The genome of the human body louse.</title>
        <authorList>
            <consortium name="The Human Body Louse Genome Consortium"/>
            <person name="Kirkness E."/>
            <person name="Walenz B."/>
            <person name="Hass B."/>
            <person name="Bruggner R."/>
            <person name="Strausberg R."/>
        </authorList>
    </citation>
    <scope>NUCLEOTIDE SEQUENCE</scope>
    <source>
        <strain evidence="11">USDA</strain>
    </source>
</reference>
<dbReference type="NCBIfam" id="TIGR00861">
    <property type="entry name" value="MIP"/>
    <property type="match status" value="1"/>
</dbReference>
<dbReference type="InParanoid" id="E0VGZ9"/>
<dbReference type="EMBL" id="AAZO01002269">
    <property type="status" value="NOT_ANNOTATED_CDS"/>
    <property type="molecule type" value="Genomic_DNA"/>
</dbReference>
<dbReference type="GO" id="GO:0015250">
    <property type="term" value="F:water channel activity"/>
    <property type="evidence" value="ECO:0007669"/>
    <property type="project" value="UniProtKB-ARBA"/>
</dbReference>
<evidence type="ECO:0000256" key="1">
    <source>
        <dbReference type="ARBA" id="ARBA00004141"/>
    </source>
</evidence>
<accession>E0VGZ9</accession>
<keyword evidence="8 10" id="KW-0472">Membrane</keyword>
<proteinExistence type="inferred from homology"/>
<feature type="transmembrane region" description="Helical" evidence="10">
    <location>
        <begin position="173"/>
        <end position="193"/>
    </location>
</feature>
<dbReference type="FunFam" id="1.20.1080.10:FF:000009">
    <property type="entry name" value="aquaporin-4 isoform X1"/>
    <property type="match status" value="1"/>
</dbReference>
<evidence type="ECO:0000256" key="10">
    <source>
        <dbReference type="SAM" id="Phobius"/>
    </source>
</evidence>
<dbReference type="PANTHER" id="PTHR19139:SF291">
    <property type="entry name" value="AQUAPORIN"/>
    <property type="match status" value="1"/>
</dbReference>
<dbReference type="Proteomes" id="UP000009046">
    <property type="component" value="Unassembled WGS sequence"/>
</dbReference>
<dbReference type="GO" id="GO:0048878">
    <property type="term" value="P:chemical homeostasis"/>
    <property type="evidence" value="ECO:0007669"/>
    <property type="project" value="UniProtKB-ARBA"/>
</dbReference>
<dbReference type="VEuPathDB" id="VectorBase:PHUM195520"/>
<dbReference type="GeneID" id="8240315"/>
<evidence type="ECO:0000256" key="8">
    <source>
        <dbReference type="ARBA" id="ARBA00023136"/>
    </source>
</evidence>
<dbReference type="InterPro" id="IPR000425">
    <property type="entry name" value="MIP"/>
</dbReference>
<dbReference type="eggNOG" id="KOG0223">
    <property type="taxonomic scope" value="Eukaryota"/>
</dbReference>
<reference evidence="12" key="3">
    <citation type="submission" date="2021-02" db="UniProtKB">
        <authorList>
            <consortium name="EnsemblMetazoa"/>
        </authorList>
    </citation>
    <scope>IDENTIFICATION</scope>
    <source>
        <strain evidence="12">USDA</strain>
    </source>
</reference>
<evidence type="ECO:0000313" key="13">
    <source>
        <dbReference type="Proteomes" id="UP000009046"/>
    </source>
</evidence>
<keyword evidence="4 9" id="KW-0813">Transport</keyword>
<evidence type="ECO:0000256" key="9">
    <source>
        <dbReference type="RuleBase" id="RU000477"/>
    </source>
</evidence>
<dbReference type="InterPro" id="IPR023271">
    <property type="entry name" value="Aquaporin-like"/>
</dbReference>
<dbReference type="PANTHER" id="PTHR19139">
    <property type="entry name" value="AQUAPORIN TRANSPORTER"/>
    <property type="match status" value="1"/>
</dbReference>
<dbReference type="CTD" id="8240315"/>
<evidence type="ECO:0000256" key="6">
    <source>
        <dbReference type="ARBA" id="ARBA00022737"/>
    </source>
</evidence>
<dbReference type="KEGG" id="phu:Phum_PHUM195520"/>
<dbReference type="AlphaFoldDB" id="E0VGZ9"/>
<feature type="transmembrane region" description="Helical" evidence="10">
    <location>
        <begin position="132"/>
        <end position="153"/>
    </location>
</feature>
<keyword evidence="13" id="KW-1185">Reference proteome</keyword>
<evidence type="ECO:0000256" key="2">
    <source>
        <dbReference type="ARBA" id="ARBA00006175"/>
    </source>
</evidence>
<dbReference type="Gene3D" id="1.20.1080.10">
    <property type="entry name" value="Glycerol uptake facilitator protein"/>
    <property type="match status" value="1"/>
</dbReference>
<dbReference type="Pfam" id="PF00230">
    <property type="entry name" value="MIP"/>
    <property type="match status" value="1"/>
</dbReference>
<dbReference type="OrthoDB" id="3222at2759"/>
<dbReference type="PRINTS" id="PR02016">
    <property type="entry name" value="AQUAPORIN4"/>
</dbReference>
<dbReference type="PRINTS" id="PR00783">
    <property type="entry name" value="MINTRINSICP"/>
</dbReference>
<sequence>MNQCTLIRFGRHIADNDNNNNSGSRGGGGGGGGCSSHLSGIVGVKDITEGNIIWRQLFAEFLGTFFLVLLGCGSTISGWPEYSPSMLHIALTFGLAVATMAQAIGHVSGCHINPAVTCGLFITGDVSALKGIFYVVVQCVGAVCGSFILKIITPTETAGSLGLTTVNELISPVEGMLVEALITFVLVLVVQSVCDEKRTDIKGSVPLAIGLTVALCHLAAIKYTGASMNPARTFGPAVVIGSWENHWVYWAGPICGAILAGVVYRLLFRVRKEDEANSYDF</sequence>
<comment type="subcellular location">
    <subcellularLocation>
        <location evidence="1">Membrane</location>
        <topology evidence="1">Multi-pass membrane protein</topology>
    </subcellularLocation>
</comment>
<dbReference type="InterPro" id="IPR034294">
    <property type="entry name" value="Aquaporin_transptr"/>
</dbReference>
<dbReference type="HOGENOM" id="CLU_020019_3_3_1"/>
<evidence type="ECO:0000256" key="4">
    <source>
        <dbReference type="ARBA" id="ARBA00022448"/>
    </source>
</evidence>
<keyword evidence="5 9" id="KW-0812">Transmembrane</keyword>
<evidence type="ECO:0000313" key="11">
    <source>
        <dbReference type="EMBL" id="EEB12655.1"/>
    </source>
</evidence>
<dbReference type="OMA" id="MHYEEAN"/>
<keyword evidence="6" id="KW-0677">Repeat</keyword>